<reference evidence="1" key="1">
    <citation type="submission" date="2018-05" db="EMBL/GenBank/DDBJ databases">
        <authorList>
            <person name="Lanie J.A."/>
            <person name="Ng W.-L."/>
            <person name="Kazmierczak K.M."/>
            <person name="Andrzejewski T.M."/>
            <person name="Davidsen T.M."/>
            <person name="Wayne K.J."/>
            <person name="Tettelin H."/>
            <person name="Glass J.I."/>
            <person name="Rusch D."/>
            <person name="Podicherti R."/>
            <person name="Tsui H.-C.T."/>
            <person name="Winkler M.E."/>
        </authorList>
    </citation>
    <scope>NUCLEOTIDE SEQUENCE</scope>
</reference>
<gene>
    <name evidence="1" type="ORF">METZ01_LOCUS452203</name>
</gene>
<evidence type="ECO:0000313" key="1">
    <source>
        <dbReference type="EMBL" id="SVD99349.1"/>
    </source>
</evidence>
<name>A0A382ZVR1_9ZZZZ</name>
<proteinExistence type="inferred from homology"/>
<dbReference type="PANTHER" id="PTHR30327">
    <property type="entry name" value="UNCHARACTERIZED PROTEIN YQGE"/>
    <property type="match status" value="1"/>
</dbReference>
<dbReference type="SUPFAM" id="SSF143456">
    <property type="entry name" value="VC0467-like"/>
    <property type="match status" value="1"/>
</dbReference>
<dbReference type="GO" id="GO:0005829">
    <property type="term" value="C:cytosol"/>
    <property type="evidence" value="ECO:0007669"/>
    <property type="project" value="TreeGrafter"/>
</dbReference>
<sequence>MGSLTNQILISMPHMADPYFSKAVVYVCEHNKEGAMGMIINKQFQAPDLKELFEKLYIGDDTIHSLVNDIFFGGPILLERGIVLHDAAYKSEGTINISDHISMTSQQHVLKELQHRPDIPFKLMLGHSGWSQGQLEREIENGDWLMQTTTRDFIFKVTPEQMWQQAIGSLGMDLGPSLGISGQA</sequence>
<dbReference type="Gene3D" id="3.40.1740.10">
    <property type="entry name" value="VC0467-like"/>
    <property type="match status" value="1"/>
</dbReference>
<dbReference type="AlphaFoldDB" id="A0A382ZVR1"/>
<organism evidence="1">
    <name type="scientific">marine metagenome</name>
    <dbReference type="NCBI Taxonomy" id="408172"/>
    <lineage>
        <taxon>unclassified sequences</taxon>
        <taxon>metagenomes</taxon>
        <taxon>ecological metagenomes</taxon>
    </lineage>
</organism>
<dbReference type="Pfam" id="PF02622">
    <property type="entry name" value="DUF179"/>
    <property type="match status" value="1"/>
</dbReference>
<dbReference type="HAMAP" id="MF_00758">
    <property type="entry name" value="UPF0301"/>
    <property type="match status" value="1"/>
</dbReference>
<dbReference type="InterPro" id="IPR003774">
    <property type="entry name" value="AlgH-like"/>
</dbReference>
<dbReference type="PANTHER" id="PTHR30327:SF1">
    <property type="entry name" value="UPF0301 PROTEIN YQGE"/>
    <property type="match status" value="1"/>
</dbReference>
<dbReference type="EMBL" id="UINC01186901">
    <property type="protein sequence ID" value="SVD99349.1"/>
    <property type="molecule type" value="Genomic_DNA"/>
</dbReference>
<accession>A0A382ZVR1</accession>
<protein>
    <submittedName>
        <fullName evidence="1">Uncharacterized protein</fullName>
    </submittedName>
</protein>